<dbReference type="EMBL" id="CP008849">
    <property type="protein sequence ID" value="AIG00401.1"/>
    <property type="molecule type" value="Genomic_DNA"/>
</dbReference>
<dbReference type="SUPFAM" id="SSF52540">
    <property type="entry name" value="P-loop containing nucleoside triphosphate hydrolases"/>
    <property type="match status" value="1"/>
</dbReference>
<evidence type="ECO:0000256" key="2">
    <source>
        <dbReference type="PROSITE-ProRule" id="PRU00339"/>
    </source>
</evidence>
<dbReference type="PANTHER" id="PTHR12788:SF10">
    <property type="entry name" value="PROTEIN-TYROSINE SULFOTRANSFERASE"/>
    <property type="match status" value="1"/>
</dbReference>
<keyword evidence="4" id="KW-1185">Reference proteome</keyword>
<dbReference type="RefSeq" id="WP_044058398.1">
    <property type="nucleotide sequence ID" value="NZ_CBCSKJ010000004.1"/>
</dbReference>
<organism evidence="3 4">
    <name type="scientific">Alteromonas australica</name>
    <dbReference type="NCBI Taxonomy" id="589873"/>
    <lineage>
        <taxon>Bacteria</taxon>
        <taxon>Pseudomonadati</taxon>
        <taxon>Pseudomonadota</taxon>
        <taxon>Gammaproteobacteria</taxon>
        <taxon>Alteromonadales</taxon>
        <taxon>Alteromonadaceae</taxon>
        <taxon>Alteromonas/Salinimonas group</taxon>
        <taxon>Alteromonas</taxon>
    </lineage>
</organism>
<proteinExistence type="predicted"/>
<dbReference type="InterPro" id="IPR027417">
    <property type="entry name" value="P-loop_NTPase"/>
</dbReference>
<dbReference type="SMART" id="SM00028">
    <property type="entry name" value="TPR"/>
    <property type="match status" value="5"/>
</dbReference>
<keyword evidence="2" id="KW-0802">TPR repeat</keyword>
<dbReference type="Gene3D" id="1.25.40.10">
    <property type="entry name" value="Tetratricopeptide repeat domain"/>
    <property type="match status" value="2"/>
</dbReference>
<dbReference type="Pfam" id="PF13181">
    <property type="entry name" value="TPR_8"/>
    <property type="match status" value="1"/>
</dbReference>
<keyword evidence="1" id="KW-0808">Transferase</keyword>
<evidence type="ECO:0000313" key="4">
    <source>
        <dbReference type="Proteomes" id="UP000056090"/>
    </source>
</evidence>
<protein>
    <submittedName>
        <fullName evidence="3">Uncharacterized protein</fullName>
    </submittedName>
</protein>
<dbReference type="GO" id="GO:0008476">
    <property type="term" value="F:protein-tyrosine sulfotransferase activity"/>
    <property type="evidence" value="ECO:0007669"/>
    <property type="project" value="InterPro"/>
</dbReference>
<feature type="repeat" description="TPR" evidence="2">
    <location>
        <begin position="130"/>
        <end position="163"/>
    </location>
</feature>
<sequence length="557" mass="62151">MHFSQPSPSASAEGKTHETPIRMQTASQYLKDVKQAMVENNLAKASHYCTLALKAYPENGDLWVALSDISLRLGQNKSAINMALKAINCAPQQCWHYFHLAGCYIHLHVFSAAKKVLEQVEKNMATTACESAWNKLGELYYMTNDVDGAMRAHQRALSLAPDSVSTRNHLAALLRFKGQLDDAQQLYLEVLERDPANYQACYNLSQLRVVPSDSQLVALIDNCEKKLAHHHHGHIMLNYAKGKAYEDAGQFDDAFASYQNGASRKRTQRGYSLERDIALMQSVVKACDSLPAPANAANTLAQSPIFVVGLPRTGTTLVERILSSHPDMVSGGELNAFPMALLEAGGKSLAAGLDGLDSTLINALNDAGMAKLSSRYLQLANNYVEGAPRFIDKLPFNFLYCGFILHAMPHAKIVHVKRDPFDAAISNFKMLFDRGYEYSYDLADTAHFIAAYEALMQHWKARFPTQIHTVEYEKLVANQRVETEQLLQFCQLNWHDDCLHFHRNSSASHTASASQVREPIYQRSVDLWRQYDAHLAPLKAAFASHGILPTTARNNHE</sequence>
<dbReference type="InterPro" id="IPR011990">
    <property type="entry name" value="TPR-like_helical_dom_sf"/>
</dbReference>
<dbReference type="GeneID" id="78256750"/>
<dbReference type="PROSITE" id="PS50005">
    <property type="entry name" value="TPR"/>
    <property type="match status" value="1"/>
</dbReference>
<evidence type="ECO:0000256" key="1">
    <source>
        <dbReference type="ARBA" id="ARBA00022679"/>
    </source>
</evidence>
<reference evidence="3 4" key="1">
    <citation type="submission" date="2014-06" db="EMBL/GenBank/DDBJ databases">
        <title>Genomes of Alteromonas australica, a world apart.</title>
        <authorList>
            <person name="Gonzaga A."/>
            <person name="Lopez-Perez M."/>
            <person name="Rodriguez-Valera F."/>
        </authorList>
    </citation>
    <scope>NUCLEOTIDE SEQUENCE [LARGE SCALE GENOMIC DNA]</scope>
    <source>
        <strain evidence="3 4">H 17</strain>
    </source>
</reference>
<dbReference type="KEGG" id="aal:EP13_17890"/>
<dbReference type="InterPro" id="IPR026634">
    <property type="entry name" value="TPST-like"/>
</dbReference>
<dbReference type="Gene3D" id="3.40.50.300">
    <property type="entry name" value="P-loop containing nucleotide triphosphate hydrolases"/>
    <property type="match status" value="1"/>
</dbReference>
<gene>
    <name evidence="3" type="ORF">EP13_17890</name>
</gene>
<accession>A0A075P654</accession>
<dbReference type="InterPro" id="IPR019734">
    <property type="entry name" value="TPR_rpt"/>
</dbReference>
<name>A0A075P654_9ALTE</name>
<dbReference type="Proteomes" id="UP000056090">
    <property type="component" value="Chromosome"/>
</dbReference>
<dbReference type="Pfam" id="PF13469">
    <property type="entry name" value="Sulfotransfer_3"/>
    <property type="match status" value="1"/>
</dbReference>
<dbReference type="AlphaFoldDB" id="A0A075P654"/>
<dbReference type="eggNOG" id="COG0457">
    <property type="taxonomic scope" value="Bacteria"/>
</dbReference>
<evidence type="ECO:0000313" key="3">
    <source>
        <dbReference type="EMBL" id="AIG00401.1"/>
    </source>
</evidence>
<dbReference type="PANTHER" id="PTHR12788">
    <property type="entry name" value="PROTEIN-TYROSINE SULFOTRANSFERASE 2"/>
    <property type="match status" value="1"/>
</dbReference>
<dbReference type="SUPFAM" id="SSF48452">
    <property type="entry name" value="TPR-like"/>
    <property type="match status" value="1"/>
</dbReference>